<dbReference type="AlphaFoldDB" id="A0A843VSB4"/>
<dbReference type="CDD" id="cd15848">
    <property type="entry name" value="SNARE_syntaxin1-like"/>
    <property type="match status" value="1"/>
</dbReference>
<dbReference type="FunFam" id="1.20.5.110:FF:000008">
    <property type="entry name" value="Syntaxin 132"/>
    <property type="match status" value="1"/>
</dbReference>
<evidence type="ECO:0000256" key="1">
    <source>
        <dbReference type="ARBA" id="ARBA00004521"/>
    </source>
</evidence>
<protein>
    <recommendedName>
        <fullName evidence="6">t-SNARE coiled-coil homology domain-containing protein</fullName>
    </recommendedName>
</protein>
<dbReference type="GO" id="GO:0012505">
    <property type="term" value="C:endomembrane system"/>
    <property type="evidence" value="ECO:0007669"/>
    <property type="project" value="TreeGrafter"/>
</dbReference>
<evidence type="ECO:0000259" key="6">
    <source>
        <dbReference type="PROSITE" id="PS50192"/>
    </source>
</evidence>
<keyword evidence="3" id="KW-0813">Transport</keyword>
<feature type="compositionally biased region" description="Polar residues" evidence="5">
    <location>
        <begin position="143"/>
        <end position="154"/>
    </location>
</feature>
<dbReference type="GO" id="GO:0048278">
    <property type="term" value="P:vesicle docking"/>
    <property type="evidence" value="ECO:0007669"/>
    <property type="project" value="TreeGrafter"/>
</dbReference>
<organism evidence="7 8">
    <name type="scientific">Colocasia esculenta</name>
    <name type="common">Wild taro</name>
    <name type="synonym">Arum esculentum</name>
    <dbReference type="NCBI Taxonomy" id="4460"/>
    <lineage>
        <taxon>Eukaryota</taxon>
        <taxon>Viridiplantae</taxon>
        <taxon>Streptophyta</taxon>
        <taxon>Embryophyta</taxon>
        <taxon>Tracheophyta</taxon>
        <taxon>Spermatophyta</taxon>
        <taxon>Magnoliopsida</taxon>
        <taxon>Liliopsida</taxon>
        <taxon>Araceae</taxon>
        <taxon>Aroideae</taxon>
        <taxon>Colocasieae</taxon>
        <taxon>Colocasia</taxon>
    </lineage>
</organism>
<dbReference type="SMART" id="SM00397">
    <property type="entry name" value="t_SNARE"/>
    <property type="match status" value="1"/>
</dbReference>
<dbReference type="PANTHER" id="PTHR19957:SF314">
    <property type="entry name" value="SYNTAXIN-124-RELATED"/>
    <property type="match status" value="1"/>
</dbReference>
<dbReference type="InterPro" id="IPR000727">
    <property type="entry name" value="T_SNARE_dom"/>
</dbReference>
<dbReference type="GO" id="GO:0005484">
    <property type="term" value="F:SNAP receptor activity"/>
    <property type="evidence" value="ECO:0007669"/>
    <property type="project" value="InterPro"/>
</dbReference>
<dbReference type="Pfam" id="PF05739">
    <property type="entry name" value="SNARE"/>
    <property type="match status" value="1"/>
</dbReference>
<keyword evidence="4" id="KW-0653">Protein transport</keyword>
<dbReference type="Proteomes" id="UP000652761">
    <property type="component" value="Unassembled WGS sequence"/>
</dbReference>
<feature type="non-terminal residue" evidence="7">
    <location>
        <position position="1"/>
    </location>
</feature>
<dbReference type="EMBL" id="NMUH01002249">
    <property type="protein sequence ID" value="MQL98855.1"/>
    <property type="molecule type" value="Genomic_DNA"/>
</dbReference>
<dbReference type="OrthoDB" id="652810at2759"/>
<reference evidence="7" key="1">
    <citation type="submission" date="2017-07" db="EMBL/GenBank/DDBJ databases">
        <title>Taro Niue Genome Assembly and Annotation.</title>
        <authorList>
            <person name="Atibalentja N."/>
            <person name="Keating K."/>
            <person name="Fields C.J."/>
        </authorList>
    </citation>
    <scope>NUCLEOTIDE SEQUENCE</scope>
    <source>
        <strain evidence="7">Niue_2</strain>
        <tissue evidence="7">Leaf</tissue>
    </source>
</reference>
<dbReference type="GO" id="GO:0006886">
    <property type="term" value="P:intracellular protein transport"/>
    <property type="evidence" value="ECO:0007669"/>
    <property type="project" value="InterPro"/>
</dbReference>
<evidence type="ECO:0000256" key="5">
    <source>
        <dbReference type="SAM" id="MobiDB-lite"/>
    </source>
</evidence>
<proteinExistence type="inferred from homology"/>
<feature type="domain" description="T-SNARE coiled-coil homology" evidence="6">
    <location>
        <begin position="44"/>
        <end position="106"/>
    </location>
</feature>
<evidence type="ECO:0000256" key="2">
    <source>
        <dbReference type="ARBA" id="ARBA00009063"/>
    </source>
</evidence>
<dbReference type="GO" id="GO:0000149">
    <property type="term" value="F:SNARE binding"/>
    <property type="evidence" value="ECO:0007669"/>
    <property type="project" value="TreeGrafter"/>
</dbReference>
<dbReference type="SUPFAM" id="SSF47661">
    <property type="entry name" value="t-snare proteins"/>
    <property type="match status" value="1"/>
</dbReference>
<dbReference type="GO" id="GO:0006906">
    <property type="term" value="P:vesicle fusion"/>
    <property type="evidence" value="ECO:0007669"/>
    <property type="project" value="TreeGrafter"/>
</dbReference>
<comment type="similarity">
    <text evidence="2">Belongs to the syntaxin family.</text>
</comment>
<dbReference type="PROSITE" id="PS00914">
    <property type="entry name" value="SYNTAXIN"/>
    <property type="match status" value="1"/>
</dbReference>
<name>A0A843VSB4_COLES</name>
<dbReference type="PROSITE" id="PS50192">
    <property type="entry name" value="T_SNARE"/>
    <property type="match status" value="1"/>
</dbReference>
<dbReference type="InterPro" id="IPR006012">
    <property type="entry name" value="Syntaxin/epimorphin_CS"/>
</dbReference>
<accession>A0A843VSB4</accession>
<dbReference type="GO" id="GO:0031201">
    <property type="term" value="C:SNARE complex"/>
    <property type="evidence" value="ECO:0007669"/>
    <property type="project" value="TreeGrafter"/>
</dbReference>
<evidence type="ECO:0000313" key="7">
    <source>
        <dbReference type="EMBL" id="MQL98855.1"/>
    </source>
</evidence>
<dbReference type="Gene3D" id="1.20.5.110">
    <property type="match status" value="1"/>
</dbReference>
<feature type="region of interest" description="Disordered" evidence="5">
    <location>
        <begin position="125"/>
        <end position="154"/>
    </location>
</feature>
<comment type="subcellular location">
    <subcellularLocation>
        <location evidence="1">Cell membrane</location>
        <topology evidence="1">Single-pass type IV membrane protein</topology>
    </subcellularLocation>
</comment>
<feature type="compositionally biased region" description="Low complexity" evidence="5">
    <location>
        <begin position="125"/>
        <end position="142"/>
    </location>
</feature>
<dbReference type="PANTHER" id="PTHR19957">
    <property type="entry name" value="SYNTAXIN"/>
    <property type="match status" value="1"/>
</dbReference>
<evidence type="ECO:0000313" key="8">
    <source>
        <dbReference type="Proteomes" id="UP000652761"/>
    </source>
</evidence>
<dbReference type="InterPro" id="IPR010989">
    <property type="entry name" value="SNARE"/>
</dbReference>
<evidence type="ECO:0000256" key="3">
    <source>
        <dbReference type="ARBA" id="ARBA00022448"/>
    </source>
</evidence>
<dbReference type="GO" id="GO:0005886">
    <property type="term" value="C:plasma membrane"/>
    <property type="evidence" value="ECO:0007669"/>
    <property type="project" value="UniProtKB-SubCell"/>
</dbReference>
<dbReference type="InterPro" id="IPR045242">
    <property type="entry name" value="Syntaxin"/>
</dbReference>
<evidence type="ECO:0000256" key="4">
    <source>
        <dbReference type="ARBA" id="ARBA00022927"/>
    </source>
</evidence>
<sequence length="154" mass="17385">AEYVETVRRCYHTVTGRLISTGQSETFLQRAIQEQGEGQVMDSITEIQKRHDAVKEIEKSLMDLHQVFLDMATLVEAQGQQLNDIECNVSHASSFVHRGTEQLEVAREYQKSSRKWTCIDISPWAPASSSSSSFPSSRPSPSTIDRTLLLQQRS</sequence>
<gene>
    <name evidence="7" type="ORF">Taro_031560</name>
</gene>
<comment type="caution">
    <text evidence="7">The sequence shown here is derived from an EMBL/GenBank/DDBJ whole genome shotgun (WGS) entry which is preliminary data.</text>
</comment>
<keyword evidence="8" id="KW-1185">Reference proteome</keyword>
<dbReference type="GO" id="GO:0006887">
    <property type="term" value="P:exocytosis"/>
    <property type="evidence" value="ECO:0007669"/>
    <property type="project" value="TreeGrafter"/>
</dbReference>